<feature type="domain" description="Erythromycin biosynthesis protein CIII-like C-terminal" evidence="4">
    <location>
        <begin position="463"/>
        <end position="557"/>
    </location>
</feature>
<evidence type="ECO:0000313" key="6">
    <source>
        <dbReference type="Proteomes" id="UP001175261"/>
    </source>
</evidence>
<feature type="compositionally biased region" description="Polar residues" evidence="2">
    <location>
        <begin position="1135"/>
        <end position="1145"/>
    </location>
</feature>
<dbReference type="PANTHER" id="PTHR48050">
    <property type="entry name" value="STEROL 3-BETA-GLUCOSYLTRANSFERASE"/>
    <property type="match status" value="1"/>
</dbReference>
<feature type="domain" description="Glycosyltransferase family 28 N-terminal" evidence="3">
    <location>
        <begin position="265"/>
        <end position="303"/>
    </location>
</feature>
<gene>
    <name evidence="5" type="ORF">NLU13_8282</name>
</gene>
<dbReference type="Proteomes" id="UP001175261">
    <property type="component" value="Unassembled WGS sequence"/>
</dbReference>
<keyword evidence="6" id="KW-1185">Reference proteome</keyword>
<dbReference type="Gene3D" id="3.40.50.2000">
    <property type="entry name" value="Glycogen Phosphorylase B"/>
    <property type="match status" value="2"/>
</dbReference>
<dbReference type="InterPro" id="IPR004276">
    <property type="entry name" value="GlycoTrans_28_N"/>
</dbReference>
<dbReference type="InterPro" id="IPR010610">
    <property type="entry name" value="EryCIII-like_C"/>
</dbReference>
<dbReference type="Pfam" id="PF06722">
    <property type="entry name" value="EryCIII-like_C"/>
    <property type="match status" value="1"/>
</dbReference>
<dbReference type="Pfam" id="PF03033">
    <property type="entry name" value="Glyco_transf_28"/>
    <property type="match status" value="2"/>
</dbReference>
<feature type="compositionally biased region" description="Gly residues" evidence="2">
    <location>
        <begin position="1235"/>
        <end position="1245"/>
    </location>
</feature>
<evidence type="ECO:0000256" key="2">
    <source>
        <dbReference type="SAM" id="MobiDB-lite"/>
    </source>
</evidence>
<comment type="caution">
    <text evidence="5">The sequence shown here is derived from an EMBL/GenBank/DDBJ whole genome shotgun (WGS) entry which is preliminary data.</text>
</comment>
<feature type="domain" description="Glycosyltransferase family 28 N-terminal" evidence="3">
    <location>
        <begin position="130"/>
        <end position="187"/>
    </location>
</feature>
<feature type="compositionally biased region" description="Basic and acidic residues" evidence="2">
    <location>
        <begin position="1157"/>
        <end position="1204"/>
    </location>
</feature>
<feature type="compositionally biased region" description="Basic and acidic residues" evidence="2">
    <location>
        <begin position="680"/>
        <end position="692"/>
    </location>
</feature>
<dbReference type="CDD" id="cd03784">
    <property type="entry name" value="GT1_Gtf-like"/>
    <property type="match status" value="1"/>
</dbReference>
<dbReference type="GO" id="GO:0016906">
    <property type="term" value="F:sterol 3-beta-glucosyltransferase activity"/>
    <property type="evidence" value="ECO:0007669"/>
    <property type="project" value="UniProtKB-ARBA"/>
</dbReference>
<dbReference type="EMBL" id="JAPDFR010000008">
    <property type="protein sequence ID" value="KAK0384194.1"/>
    <property type="molecule type" value="Genomic_DNA"/>
</dbReference>
<feature type="region of interest" description="Disordered" evidence="2">
    <location>
        <begin position="674"/>
        <end position="728"/>
    </location>
</feature>
<feature type="compositionally biased region" description="Basic and acidic residues" evidence="2">
    <location>
        <begin position="981"/>
        <end position="995"/>
    </location>
</feature>
<dbReference type="SUPFAM" id="SSF53756">
    <property type="entry name" value="UDP-Glycosyltransferase/glycogen phosphorylase"/>
    <property type="match status" value="1"/>
</dbReference>
<dbReference type="GO" id="GO:0005975">
    <property type="term" value="P:carbohydrate metabolic process"/>
    <property type="evidence" value="ECO:0007669"/>
    <property type="project" value="InterPro"/>
</dbReference>
<evidence type="ECO:0000259" key="4">
    <source>
        <dbReference type="Pfam" id="PF06722"/>
    </source>
</evidence>
<evidence type="ECO:0000259" key="3">
    <source>
        <dbReference type="Pfam" id="PF03033"/>
    </source>
</evidence>
<proteinExistence type="predicted"/>
<evidence type="ECO:0008006" key="7">
    <source>
        <dbReference type="Google" id="ProtNLM"/>
    </source>
</evidence>
<accession>A0AA39GC09</accession>
<dbReference type="FunFam" id="3.40.50.2000:FF:000100">
    <property type="entry name" value="Glycosyltransferase family 1 protein"/>
    <property type="match status" value="1"/>
</dbReference>
<feature type="compositionally biased region" description="Low complexity" evidence="2">
    <location>
        <begin position="696"/>
        <end position="728"/>
    </location>
</feature>
<dbReference type="AlphaFoldDB" id="A0AA39GC09"/>
<feature type="region of interest" description="Disordered" evidence="2">
    <location>
        <begin position="743"/>
        <end position="783"/>
    </location>
</feature>
<evidence type="ECO:0000313" key="5">
    <source>
        <dbReference type="EMBL" id="KAK0384194.1"/>
    </source>
</evidence>
<dbReference type="PROSITE" id="PS50330">
    <property type="entry name" value="UIM"/>
    <property type="match status" value="1"/>
</dbReference>
<dbReference type="FunFam" id="3.40.50.2000:FF:000009">
    <property type="entry name" value="Sterol 3-beta-glucosyltransferase UGT80A2"/>
    <property type="match status" value="1"/>
</dbReference>
<feature type="region of interest" description="Disordered" evidence="2">
    <location>
        <begin position="1131"/>
        <end position="1245"/>
    </location>
</feature>
<feature type="region of interest" description="Disordered" evidence="2">
    <location>
        <begin position="1"/>
        <end position="70"/>
    </location>
</feature>
<dbReference type="SMART" id="SM00726">
    <property type="entry name" value="UIM"/>
    <property type="match status" value="5"/>
</dbReference>
<keyword evidence="1" id="KW-0808">Transferase</keyword>
<dbReference type="InterPro" id="IPR050426">
    <property type="entry name" value="Glycosyltransferase_28"/>
</dbReference>
<name>A0AA39GC09_SARSR</name>
<dbReference type="InterPro" id="IPR003903">
    <property type="entry name" value="UIM_dom"/>
</dbReference>
<dbReference type="PANTHER" id="PTHR48050:SF13">
    <property type="entry name" value="STEROL 3-BETA-GLUCOSYLTRANSFERASE UGT80A2"/>
    <property type="match status" value="1"/>
</dbReference>
<evidence type="ECO:0000256" key="1">
    <source>
        <dbReference type="ARBA" id="ARBA00022679"/>
    </source>
</evidence>
<dbReference type="InterPro" id="IPR002213">
    <property type="entry name" value="UDP_glucos_trans"/>
</dbReference>
<feature type="region of interest" description="Disordered" evidence="2">
    <location>
        <begin position="1012"/>
        <end position="1041"/>
    </location>
</feature>
<feature type="compositionally biased region" description="Polar residues" evidence="2">
    <location>
        <begin position="752"/>
        <end position="764"/>
    </location>
</feature>
<feature type="region of interest" description="Disordered" evidence="2">
    <location>
        <begin position="974"/>
        <end position="999"/>
    </location>
</feature>
<feature type="compositionally biased region" description="Low complexity" evidence="2">
    <location>
        <begin position="1017"/>
        <end position="1027"/>
    </location>
</feature>
<sequence>MAVLDSKQEQAAIGGSSEQLEDAPSSSVAAALAEENLAIPPLEPDRDAPPAYGDSPNQMHFSQPGIDAGAQVTDDGRVAININTKNDRLAELLRPLIQKTLQREPALPPGYIPPSLGGQPGQVPPPKLNVVIQIVGSRGDVQPFIALGQVLKNTYGHRVRVATHPTFQSFVEENGLEFFSIGGDPAELMAFMVKHPGLMPGFDAVKSGEVSKRRKGIATMLLGCWRSCIEAGNGFGPAPKPHAKGDTFDPTQDLPGDDTNLPFVADAIIANPPSFAHIHIAEKLGIPLHMSFTMPWTPTRAFPHPLANIQSSNADDVMTNFLSYTLLEMMTWQGLSDIINRFRENVLDIPHMPLTAGPGVLTRLRVPYTYCWSPALIPKPNDWGNTIDISGFYFLNLASSFTPDPSLTDFLDSGPPPIYIGFGSIVVDDPNTMTTMIFEAVKKAGVRALVSKGWGGLGADDIGVPEGVYMLGNVPHDWLFQKVAAVVHHGGAGTTAAGIKAGKPTLVVPFFGDQPFWGSMIARANAGPEPIPFKQLTADKLAAAISVCLQDDTQERAKELGLKIASEKGVDEGGQLFHKHLDIDSMRCALAPHRTAVWRVRRTQVRLSPLAATVLVERGLLKYSDLKLYRSKEYVTESQPPGPITAVTSALVTDISGIGLAIADMPRQIFKTTARACSPHGEEETRLTREDSLPPSSGSSMRGAMRGRQLKSTGSRSNLSLVSSTDSVDTSSTLLAEVDSITTKSFKEQESDSTGQQTPSGTLTPVSSAPPPPRSAPKPQDKDCTVGAEAIIEASRGVGHIVGMGVRTPMNFTLGLAKGFRNLPRSYHDDTVRPEEKVSDFRSGLRVAGREFGYGLYDGISGLITQPLRGAEKEGAAGLVKGIGKGLAGVVAKPAAGAWGIPAYTMQGLNAEVNKMFGKSLHNYIIASRVAQGKGDLTTATAEEMEDIVLRWNTLHDELKPFFSMKEGRHHLHHGHSFKSKSVDESDAARSENDLPRTGFWHTRHMSFDERKKLHAQKAALKKQSLSGTSTPTSIPARASRAADTGSLYSLASEDPVFEQAIRDSVKETSRGNPEEDVMVEAAIRASIRAMQEKGISIPQPEQVDLPAEKDPSIFKDPEYQVTDEEYQALVEQALQKSMGGQPQEESGDPASQVDDSELKHAIEASMKDAQKHDSQRAEEDIVMEYVKKQSMAEEDYRTKHREGGQGTEGSMKGGDEDEDLRMAMEESLKMSQSSGGGPSGASKG</sequence>
<reference evidence="5" key="1">
    <citation type="submission" date="2022-10" db="EMBL/GenBank/DDBJ databases">
        <title>Determination and structural analysis of whole genome sequence of Sarocladium strictum F4-1.</title>
        <authorList>
            <person name="Hu L."/>
            <person name="Jiang Y."/>
        </authorList>
    </citation>
    <scope>NUCLEOTIDE SEQUENCE</scope>
    <source>
        <strain evidence="5">F4-1</strain>
    </source>
</reference>
<protein>
    <recommendedName>
        <fullName evidence="7">Glycosyltransferase family 28 N-terminal domain-containing protein</fullName>
    </recommendedName>
</protein>
<organism evidence="5 6">
    <name type="scientific">Sarocladium strictum</name>
    <name type="common">Black bundle disease fungus</name>
    <name type="synonym">Acremonium strictum</name>
    <dbReference type="NCBI Taxonomy" id="5046"/>
    <lineage>
        <taxon>Eukaryota</taxon>
        <taxon>Fungi</taxon>
        <taxon>Dikarya</taxon>
        <taxon>Ascomycota</taxon>
        <taxon>Pezizomycotina</taxon>
        <taxon>Sordariomycetes</taxon>
        <taxon>Hypocreomycetidae</taxon>
        <taxon>Hypocreales</taxon>
        <taxon>Sarocladiaceae</taxon>
        <taxon>Sarocladium</taxon>
    </lineage>
</organism>